<dbReference type="PROSITE" id="PS50893">
    <property type="entry name" value="ABC_TRANSPORTER_2"/>
    <property type="match status" value="1"/>
</dbReference>
<dbReference type="SUPFAM" id="SSF52540">
    <property type="entry name" value="P-loop containing nucleoside triphosphate hydrolases"/>
    <property type="match status" value="1"/>
</dbReference>
<keyword evidence="2" id="KW-1003">Cell membrane</keyword>
<organism evidence="6 7">
    <name type="scientific">Hydrogenophaga palleronii</name>
    <dbReference type="NCBI Taxonomy" id="65655"/>
    <lineage>
        <taxon>Bacteria</taxon>
        <taxon>Pseudomonadati</taxon>
        <taxon>Pseudomonadota</taxon>
        <taxon>Betaproteobacteria</taxon>
        <taxon>Burkholderiales</taxon>
        <taxon>Comamonadaceae</taxon>
        <taxon>Hydrogenophaga</taxon>
    </lineage>
</organism>
<feature type="domain" description="ABC transporter" evidence="5">
    <location>
        <begin position="3"/>
        <end position="235"/>
    </location>
</feature>
<evidence type="ECO:0000259" key="5">
    <source>
        <dbReference type="PROSITE" id="PS50893"/>
    </source>
</evidence>
<sequence>MTLQVRGLCKAYGQVVVADQIDLDLSAGQCLGVIGPNGAGKSSLFHLLTGTVSADAGQIVLEGTDISSAPVHRRACLGVARAFQVPQPFGNLSVFQNALAAASFAGGLHGDAAAQAAADALRLCGLAAAADKTAGALPLLDRKRLEMAKAVASGPRLLLLDEVAGGLTEREVHQMVALVGELKQRYAVIWIEHIAQALRAVADRIMVLHFGRKLLEDAPARVMESAIVHEIYMGVPANAAA</sequence>
<keyword evidence="2" id="KW-0472">Membrane</keyword>
<protein>
    <submittedName>
        <fullName evidence="6">Branched-chain amino acid transport system ATP-binding protein</fullName>
    </submittedName>
</protein>
<keyword evidence="3" id="KW-0547">Nucleotide-binding</keyword>
<name>A0ABU1WL25_9BURK</name>
<dbReference type="PANTHER" id="PTHR45772">
    <property type="entry name" value="CONSERVED COMPONENT OF ABC TRANSPORTER FOR NATURAL AMINO ACIDS-RELATED"/>
    <property type="match status" value="1"/>
</dbReference>
<dbReference type="RefSeq" id="WP_310314319.1">
    <property type="nucleotide sequence ID" value="NZ_JAVDWU010000003.1"/>
</dbReference>
<dbReference type="InterPro" id="IPR027417">
    <property type="entry name" value="P-loop_NTPase"/>
</dbReference>
<accession>A0ABU1WL25</accession>
<evidence type="ECO:0000313" key="7">
    <source>
        <dbReference type="Proteomes" id="UP001265700"/>
    </source>
</evidence>
<comment type="caution">
    <text evidence="6">The sequence shown here is derived from an EMBL/GenBank/DDBJ whole genome shotgun (WGS) entry which is preliminary data.</text>
</comment>
<evidence type="ECO:0000313" key="6">
    <source>
        <dbReference type="EMBL" id="MDR7149754.1"/>
    </source>
</evidence>
<dbReference type="InterPro" id="IPR003593">
    <property type="entry name" value="AAA+_ATPase"/>
</dbReference>
<reference evidence="6 7" key="1">
    <citation type="submission" date="2023-07" db="EMBL/GenBank/DDBJ databases">
        <title>Sorghum-associated microbial communities from plants grown in Nebraska, USA.</title>
        <authorList>
            <person name="Schachtman D."/>
        </authorList>
    </citation>
    <scope>NUCLEOTIDE SEQUENCE [LARGE SCALE GENOMIC DNA]</scope>
    <source>
        <strain evidence="6 7">4249</strain>
    </source>
</reference>
<keyword evidence="1" id="KW-0813">Transport</keyword>
<evidence type="ECO:0000256" key="2">
    <source>
        <dbReference type="ARBA" id="ARBA00022475"/>
    </source>
</evidence>
<dbReference type="Gene3D" id="3.40.50.300">
    <property type="entry name" value="P-loop containing nucleotide triphosphate hydrolases"/>
    <property type="match status" value="1"/>
</dbReference>
<dbReference type="Pfam" id="PF00005">
    <property type="entry name" value="ABC_tran"/>
    <property type="match status" value="1"/>
</dbReference>
<evidence type="ECO:0000256" key="1">
    <source>
        <dbReference type="ARBA" id="ARBA00022448"/>
    </source>
</evidence>
<dbReference type="PANTHER" id="PTHR45772:SF7">
    <property type="entry name" value="AMINO ACID ABC TRANSPORTER ATP-BINDING PROTEIN"/>
    <property type="match status" value="1"/>
</dbReference>
<dbReference type="Proteomes" id="UP001265700">
    <property type="component" value="Unassembled WGS sequence"/>
</dbReference>
<evidence type="ECO:0000256" key="4">
    <source>
        <dbReference type="ARBA" id="ARBA00022840"/>
    </source>
</evidence>
<dbReference type="EMBL" id="JAVDWU010000003">
    <property type="protein sequence ID" value="MDR7149754.1"/>
    <property type="molecule type" value="Genomic_DNA"/>
</dbReference>
<gene>
    <name evidence="6" type="ORF">J2W49_001709</name>
</gene>
<dbReference type="GO" id="GO:0005524">
    <property type="term" value="F:ATP binding"/>
    <property type="evidence" value="ECO:0007669"/>
    <property type="project" value="UniProtKB-KW"/>
</dbReference>
<keyword evidence="4 6" id="KW-0067">ATP-binding</keyword>
<dbReference type="InterPro" id="IPR051120">
    <property type="entry name" value="ABC_AA/LPS_Transport"/>
</dbReference>
<keyword evidence="7" id="KW-1185">Reference proteome</keyword>
<dbReference type="SMART" id="SM00382">
    <property type="entry name" value="AAA"/>
    <property type="match status" value="1"/>
</dbReference>
<dbReference type="InterPro" id="IPR003439">
    <property type="entry name" value="ABC_transporter-like_ATP-bd"/>
</dbReference>
<proteinExistence type="predicted"/>
<evidence type="ECO:0000256" key="3">
    <source>
        <dbReference type="ARBA" id="ARBA00022741"/>
    </source>
</evidence>